<accession>A0A8D8QX31</accession>
<sequence>MGFEPGIPFLKGLAKQRTQRSQEERSLRSIQDLKKSTSLLQLLQRSTMDLCYHILYDHFIRKRLLICQLLKTHDLVKRSLTKGKRRSFIHDILDKRSIVNISEDIMSGPAGFC</sequence>
<organism evidence="1">
    <name type="scientific">Cacopsylla melanoneura</name>
    <dbReference type="NCBI Taxonomy" id="428564"/>
    <lineage>
        <taxon>Eukaryota</taxon>
        <taxon>Metazoa</taxon>
        <taxon>Ecdysozoa</taxon>
        <taxon>Arthropoda</taxon>
        <taxon>Hexapoda</taxon>
        <taxon>Insecta</taxon>
        <taxon>Pterygota</taxon>
        <taxon>Neoptera</taxon>
        <taxon>Paraneoptera</taxon>
        <taxon>Hemiptera</taxon>
        <taxon>Sternorrhyncha</taxon>
        <taxon>Psylloidea</taxon>
        <taxon>Psyllidae</taxon>
        <taxon>Psyllinae</taxon>
        <taxon>Cacopsylla</taxon>
    </lineage>
</organism>
<evidence type="ECO:0000313" key="1">
    <source>
        <dbReference type="EMBL" id="CAG6640030.1"/>
    </source>
</evidence>
<dbReference type="AlphaFoldDB" id="A0A8D8QX31"/>
<dbReference type="EMBL" id="HBUF01110327">
    <property type="protein sequence ID" value="CAG6640030.1"/>
    <property type="molecule type" value="Transcribed_RNA"/>
</dbReference>
<proteinExistence type="predicted"/>
<name>A0A8D8QX31_9HEMI</name>
<reference evidence="1" key="1">
    <citation type="submission" date="2021-05" db="EMBL/GenBank/DDBJ databases">
        <authorList>
            <person name="Alioto T."/>
            <person name="Alioto T."/>
            <person name="Gomez Garrido J."/>
        </authorList>
    </citation>
    <scope>NUCLEOTIDE SEQUENCE</scope>
</reference>
<protein>
    <submittedName>
        <fullName evidence="1">Uncharacterized protein</fullName>
    </submittedName>
</protein>